<dbReference type="AlphaFoldDB" id="K7A891"/>
<dbReference type="Pfam" id="PF00884">
    <property type="entry name" value="Sulfatase"/>
    <property type="match status" value="1"/>
</dbReference>
<dbReference type="InterPro" id="IPR000917">
    <property type="entry name" value="Sulfatase_N"/>
</dbReference>
<evidence type="ECO:0000259" key="6">
    <source>
        <dbReference type="Pfam" id="PF00884"/>
    </source>
</evidence>
<dbReference type="PROSITE" id="PS00523">
    <property type="entry name" value="SULFATASE_1"/>
    <property type="match status" value="1"/>
</dbReference>
<dbReference type="PANTHER" id="PTHR42693">
    <property type="entry name" value="ARYLSULFATASE FAMILY MEMBER"/>
    <property type="match status" value="1"/>
</dbReference>
<dbReference type="SUPFAM" id="SSF53649">
    <property type="entry name" value="Alkaline phosphatase-like"/>
    <property type="match status" value="1"/>
</dbReference>
<gene>
    <name evidence="7" type="ORF">GPLA_0744</name>
</gene>
<keyword evidence="8" id="KW-1185">Reference proteome</keyword>
<keyword evidence="2" id="KW-0479">Metal-binding</keyword>
<dbReference type="EMBL" id="BAER01000017">
    <property type="protein sequence ID" value="GAC31660.1"/>
    <property type="molecule type" value="Genomic_DNA"/>
</dbReference>
<accession>K7A891</accession>
<dbReference type="Proteomes" id="UP000006322">
    <property type="component" value="Unassembled WGS sequence"/>
</dbReference>
<dbReference type="GO" id="GO:0046872">
    <property type="term" value="F:metal ion binding"/>
    <property type="evidence" value="ECO:0007669"/>
    <property type="project" value="UniProtKB-KW"/>
</dbReference>
<evidence type="ECO:0000313" key="8">
    <source>
        <dbReference type="Proteomes" id="UP000006322"/>
    </source>
</evidence>
<evidence type="ECO:0000313" key="7">
    <source>
        <dbReference type="EMBL" id="GAC31660.1"/>
    </source>
</evidence>
<organism evidence="7 8">
    <name type="scientific">Paraglaciecola polaris LMG 21857</name>
    <dbReference type="NCBI Taxonomy" id="1129793"/>
    <lineage>
        <taxon>Bacteria</taxon>
        <taxon>Pseudomonadati</taxon>
        <taxon>Pseudomonadota</taxon>
        <taxon>Gammaproteobacteria</taxon>
        <taxon>Alteromonadales</taxon>
        <taxon>Alteromonadaceae</taxon>
        <taxon>Paraglaciecola</taxon>
    </lineage>
</organism>
<evidence type="ECO:0000256" key="1">
    <source>
        <dbReference type="ARBA" id="ARBA00008779"/>
    </source>
</evidence>
<dbReference type="Gene3D" id="3.40.720.10">
    <property type="entry name" value="Alkaline Phosphatase, subunit A"/>
    <property type="match status" value="1"/>
</dbReference>
<dbReference type="RefSeq" id="WP_007103464.1">
    <property type="nucleotide sequence ID" value="NZ_BAER01000017.1"/>
</dbReference>
<evidence type="ECO:0000256" key="4">
    <source>
        <dbReference type="ARBA" id="ARBA00022837"/>
    </source>
</evidence>
<sequence length="529" mass="60204">MTNFSSPKRTQKRQFRVVGYALALSFSLLTSAQSQTSPEAGVTQKGNGKPNVIWVVMEDVSPDLAFNGNVAIKTPNLDALAASGTVFTNTFSTSPVCSPSRSAFFTGMYQTSIGAHHHRSHTDDNFQLPSHVRMATEFMRDAGYFTLLMGPKQKTDFNFSPRVAAFDATDGEEEIVSGSYHHGDPNMSLLTKPAWLEYKKHHSDKPFFAEINYSEAHRQFVKDDDNPVDRSLVTIPSYYPDHPVTREVWSQYLETVQQLDYRIGHLIEELKAQDALDNTVIFIFGDHGRAMLRAKQWLYDSGTKVPMVVVGLPNVPVGEDDRLVSLIDVLPTTLALAGIPIPQYIEGRNMLAAKGKSRQYVFAQRDRLGATDDRIRAIRSKQYKYIFNYYPNLPYTNFSTYKKLQYPTLTLMEVMHVNHQLSPLQDKWFNDTRPAQELYDVVNDPEETVNLAYDANFKSVVAKMHQELMNWQQTTSDQGQYIEDPRIAERLDKSEKIRFEKEMQSRGLSSSTSNEAYLAWWKKELGLAE</sequence>
<evidence type="ECO:0000256" key="3">
    <source>
        <dbReference type="ARBA" id="ARBA00022801"/>
    </source>
</evidence>
<dbReference type="PANTHER" id="PTHR42693:SF53">
    <property type="entry name" value="ENDO-4-O-SULFATASE"/>
    <property type="match status" value="1"/>
</dbReference>
<evidence type="ECO:0000256" key="2">
    <source>
        <dbReference type="ARBA" id="ARBA00022723"/>
    </source>
</evidence>
<comment type="caution">
    <text evidence="7">The sequence shown here is derived from an EMBL/GenBank/DDBJ whole genome shotgun (WGS) entry which is preliminary data.</text>
</comment>
<dbReference type="OrthoDB" id="9803751at2"/>
<keyword evidence="4" id="KW-0106">Calcium</keyword>
<comment type="similarity">
    <text evidence="1">Belongs to the sulfatase family.</text>
</comment>
<feature type="chain" id="PRO_5003898963" evidence="5">
    <location>
        <begin position="33"/>
        <end position="529"/>
    </location>
</feature>
<dbReference type="InterPro" id="IPR050738">
    <property type="entry name" value="Sulfatase"/>
</dbReference>
<dbReference type="InterPro" id="IPR024607">
    <property type="entry name" value="Sulfatase_CS"/>
</dbReference>
<dbReference type="STRING" id="1129793.GPLA_0744"/>
<reference evidence="8" key="1">
    <citation type="journal article" date="2014" name="Environ. Microbiol.">
        <title>Comparative genomics of the marine bacterial genus Glaciecola reveals the high degree of genomic diversity and genomic characteristic for cold adaptation.</title>
        <authorList>
            <person name="Qin Q.L."/>
            <person name="Xie B.B."/>
            <person name="Yu Y."/>
            <person name="Shu Y.L."/>
            <person name="Rong J.C."/>
            <person name="Zhang Y.J."/>
            <person name="Zhao D.L."/>
            <person name="Chen X.L."/>
            <person name="Zhang X.Y."/>
            <person name="Chen B."/>
            <person name="Zhou B.C."/>
            <person name="Zhang Y.Z."/>
        </authorList>
    </citation>
    <scope>NUCLEOTIDE SEQUENCE [LARGE SCALE GENOMIC DNA]</scope>
    <source>
        <strain evidence="8">LMG 21857</strain>
    </source>
</reference>
<keyword evidence="3" id="KW-0378">Hydrolase</keyword>
<dbReference type="GO" id="GO:0004065">
    <property type="term" value="F:arylsulfatase activity"/>
    <property type="evidence" value="ECO:0007669"/>
    <property type="project" value="TreeGrafter"/>
</dbReference>
<name>K7A891_9ALTE</name>
<proteinExistence type="inferred from homology"/>
<feature type="signal peptide" evidence="5">
    <location>
        <begin position="1"/>
        <end position="32"/>
    </location>
</feature>
<feature type="domain" description="Sulfatase N-terminal" evidence="6">
    <location>
        <begin position="50"/>
        <end position="339"/>
    </location>
</feature>
<protein>
    <submittedName>
        <fullName evidence="7">Probable arylsulfatase A</fullName>
    </submittedName>
</protein>
<dbReference type="CDD" id="cd16027">
    <property type="entry name" value="SGSH"/>
    <property type="match status" value="1"/>
</dbReference>
<keyword evidence="5" id="KW-0732">Signal</keyword>
<evidence type="ECO:0000256" key="5">
    <source>
        <dbReference type="SAM" id="SignalP"/>
    </source>
</evidence>
<dbReference type="InterPro" id="IPR017850">
    <property type="entry name" value="Alkaline_phosphatase_core_sf"/>
</dbReference>